<dbReference type="Proteomes" id="UP000681722">
    <property type="component" value="Unassembled WGS sequence"/>
</dbReference>
<name>A0A8S2QA18_9BILA</name>
<gene>
    <name evidence="2" type="ORF">SRO942_LOCUS28488</name>
</gene>
<reference evidence="2" key="1">
    <citation type="submission" date="2021-02" db="EMBL/GenBank/DDBJ databases">
        <authorList>
            <person name="Nowell W R."/>
        </authorList>
    </citation>
    <scope>NUCLEOTIDE SEQUENCE</scope>
</reference>
<dbReference type="EMBL" id="CAJOBC010032807">
    <property type="protein sequence ID" value="CAF4097089.1"/>
    <property type="molecule type" value="Genomic_DNA"/>
</dbReference>
<proteinExistence type="predicted"/>
<evidence type="ECO:0000313" key="2">
    <source>
        <dbReference type="EMBL" id="CAF4097089.1"/>
    </source>
</evidence>
<accession>A0A8S2QA18</accession>
<protein>
    <submittedName>
        <fullName evidence="2">Uncharacterized protein</fullName>
    </submittedName>
</protein>
<dbReference type="AlphaFoldDB" id="A0A8S2QA18"/>
<evidence type="ECO:0000256" key="1">
    <source>
        <dbReference type="SAM" id="MobiDB-lite"/>
    </source>
</evidence>
<feature type="non-terminal residue" evidence="2">
    <location>
        <position position="1"/>
    </location>
</feature>
<sequence length="72" mass="8480">FSLKLDRWYEYVNAANPEESESEPEPQTPNLIDMEEDDDVPKPELDLIRMLTVLLLNWGSRNRDIVESDRMT</sequence>
<comment type="caution">
    <text evidence="2">The sequence shown here is derived from an EMBL/GenBank/DDBJ whole genome shotgun (WGS) entry which is preliminary data.</text>
</comment>
<evidence type="ECO:0000313" key="3">
    <source>
        <dbReference type="Proteomes" id="UP000681722"/>
    </source>
</evidence>
<organism evidence="2 3">
    <name type="scientific">Didymodactylos carnosus</name>
    <dbReference type="NCBI Taxonomy" id="1234261"/>
    <lineage>
        <taxon>Eukaryota</taxon>
        <taxon>Metazoa</taxon>
        <taxon>Spiralia</taxon>
        <taxon>Gnathifera</taxon>
        <taxon>Rotifera</taxon>
        <taxon>Eurotatoria</taxon>
        <taxon>Bdelloidea</taxon>
        <taxon>Philodinida</taxon>
        <taxon>Philodinidae</taxon>
        <taxon>Didymodactylos</taxon>
    </lineage>
</organism>
<feature type="region of interest" description="Disordered" evidence="1">
    <location>
        <begin position="14"/>
        <end position="38"/>
    </location>
</feature>